<reference evidence="1" key="1">
    <citation type="submission" date="2020-10" db="EMBL/GenBank/DDBJ databases">
        <authorList>
            <person name="Gilroy R."/>
        </authorList>
    </citation>
    <scope>NUCLEOTIDE SEQUENCE</scope>
    <source>
        <strain evidence="1">ChiHecec2B26-709</strain>
    </source>
</reference>
<dbReference type="PROSITE" id="PS51257">
    <property type="entry name" value="PROKAR_LIPOPROTEIN"/>
    <property type="match status" value="1"/>
</dbReference>
<evidence type="ECO:0000313" key="2">
    <source>
        <dbReference type="Proteomes" id="UP000886881"/>
    </source>
</evidence>
<proteinExistence type="predicted"/>
<dbReference type="Proteomes" id="UP000886881">
    <property type="component" value="Unassembled WGS sequence"/>
</dbReference>
<sequence>MRNSILCLAAFLLAACSRDVGSPVPAPPVTTLAEVAEIMSELPYEREHLLEVYDAVGSSSGNGYDEEYMMADLFESPGAGVGDERAGTRAASYSRPIRELFVERLSSRLATRSGASGVEEYIGALSASDIQIYWPYSEDWDGETLPIITYDPGYGAETNMGYVLEYGPEGAEVVDSVLVDEALAMTRPVWVINRNDDAGFTPLEMFLKSGVDASSEYAPAVSIVGGEDESRMLLVKSFQMLRNYDSWFGGASEFFVKCGAVDGFKASTDEELRLYTPSVTDFMVVVKRRQLGKTIPLDALLLTSLTPQMENVAFLIIEDDGGKTTSWKCSAVVKYNSKSYGFEINIPYKDRDDIVWRGQLSSSFFEGKDEVSGRFGDVVVTFALR</sequence>
<reference evidence="1" key="2">
    <citation type="journal article" date="2021" name="PeerJ">
        <title>Extensive microbial diversity within the chicken gut microbiome revealed by metagenomics and culture.</title>
        <authorList>
            <person name="Gilroy R."/>
            <person name="Ravi A."/>
            <person name="Getino M."/>
            <person name="Pursley I."/>
            <person name="Horton D.L."/>
            <person name="Alikhan N.F."/>
            <person name="Baker D."/>
            <person name="Gharbi K."/>
            <person name="Hall N."/>
            <person name="Watson M."/>
            <person name="Adriaenssens E.M."/>
            <person name="Foster-Nyarko E."/>
            <person name="Jarju S."/>
            <person name="Secka A."/>
            <person name="Antonio M."/>
            <person name="Oren A."/>
            <person name="Chaudhuri R.R."/>
            <person name="La Ragione R."/>
            <person name="Hildebrand F."/>
            <person name="Pallen M.J."/>
        </authorList>
    </citation>
    <scope>NUCLEOTIDE SEQUENCE</scope>
    <source>
        <strain evidence="1">ChiHecec2B26-709</strain>
    </source>
</reference>
<accession>A0A9D1GM15</accession>
<protein>
    <recommendedName>
        <fullName evidence="3">Lipoprotein</fullName>
    </recommendedName>
</protein>
<gene>
    <name evidence="1" type="ORF">IAC35_01110</name>
</gene>
<name>A0A9D1GM15_9BACT</name>
<dbReference type="EMBL" id="DVLC01000022">
    <property type="protein sequence ID" value="HIT46438.1"/>
    <property type="molecule type" value="Genomic_DNA"/>
</dbReference>
<comment type="caution">
    <text evidence="1">The sequence shown here is derived from an EMBL/GenBank/DDBJ whole genome shotgun (WGS) entry which is preliminary data.</text>
</comment>
<evidence type="ECO:0000313" key="1">
    <source>
        <dbReference type="EMBL" id="HIT46438.1"/>
    </source>
</evidence>
<evidence type="ECO:0008006" key="3">
    <source>
        <dbReference type="Google" id="ProtNLM"/>
    </source>
</evidence>
<dbReference type="AlphaFoldDB" id="A0A9D1GM15"/>
<organism evidence="1 2">
    <name type="scientific">Candidatus Cryptobacteroides merdipullorum</name>
    <dbReference type="NCBI Taxonomy" id="2840771"/>
    <lineage>
        <taxon>Bacteria</taxon>
        <taxon>Pseudomonadati</taxon>
        <taxon>Bacteroidota</taxon>
        <taxon>Bacteroidia</taxon>
        <taxon>Bacteroidales</taxon>
        <taxon>Candidatus Cryptobacteroides</taxon>
    </lineage>
</organism>